<proteinExistence type="predicted"/>
<accession>A0ABP1CSI4</accession>
<dbReference type="EMBL" id="OZ037953">
    <property type="protein sequence ID" value="CAL1698656.1"/>
    <property type="molecule type" value="Genomic_DNA"/>
</dbReference>
<evidence type="ECO:0000313" key="1">
    <source>
        <dbReference type="EMBL" id="CAL1698656.1"/>
    </source>
</evidence>
<name>A0ABP1CSI4_9APHY</name>
<evidence type="ECO:0000313" key="2">
    <source>
        <dbReference type="Proteomes" id="UP001497453"/>
    </source>
</evidence>
<organism evidence="1 2">
    <name type="scientific">Somion occarium</name>
    <dbReference type="NCBI Taxonomy" id="3059160"/>
    <lineage>
        <taxon>Eukaryota</taxon>
        <taxon>Fungi</taxon>
        <taxon>Dikarya</taxon>
        <taxon>Basidiomycota</taxon>
        <taxon>Agaricomycotina</taxon>
        <taxon>Agaricomycetes</taxon>
        <taxon>Polyporales</taxon>
        <taxon>Cerrenaceae</taxon>
        <taxon>Somion</taxon>
    </lineage>
</organism>
<dbReference type="Proteomes" id="UP001497453">
    <property type="component" value="Chromosome 10"/>
</dbReference>
<gene>
    <name evidence="1" type="ORF">GFSPODELE1_LOCUS2250</name>
</gene>
<protein>
    <submittedName>
        <fullName evidence="1">Uncharacterized protein</fullName>
    </submittedName>
</protein>
<sequence length="151" mass="16997">MRDLRRFSLHELHPKFVSILSQFSAPPIYLELHASPHSPQRLNLSDLQVPSLASTLVEMHVSLARVTSLQDTIFPSLKVLNPSLVSSFTILTSELMNAFPNLDVLTIRRDTSPTRSGIVLLRTQNQRSTPSLPRTMLHFTALTDLLSTNWP</sequence>
<keyword evidence="2" id="KW-1185">Reference proteome</keyword>
<reference evidence="2" key="1">
    <citation type="submission" date="2024-04" db="EMBL/GenBank/DDBJ databases">
        <authorList>
            <person name="Shaw F."/>
            <person name="Minotto A."/>
        </authorList>
    </citation>
    <scope>NUCLEOTIDE SEQUENCE [LARGE SCALE GENOMIC DNA]</scope>
</reference>